<organism evidence="1">
    <name type="scientific">Arundo donax</name>
    <name type="common">Giant reed</name>
    <name type="synonym">Donax arundinaceus</name>
    <dbReference type="NCBI Taxonomy" id="35708"/>
    <lineage>
        <taxon>Eukaryota</taxon>
        <taxon>Viridiplantae</taxon>
        <taxon>Streptophyta</taxon>
        <taxon>Embryophyta</taxon>
        <taxon>Tracheophyta</taxon>
        <taxon>Spermatophyta</taxon>
        <taxon>Magnoliopsida</taxon>
        <taxon>Liliopsida</taxon>
        <taxon>Poales</taxon>
        <taxon>Poaceae</taxon>
        <taxon>PACMAD clade</taxon>
        <taxon>Arundinoideae</taxon>
        <taxon>Arundineae</taxon>
        <taxon>Arundo</taxon>
    </lineage>
</organism>
<dbReference type="AlphaFoldDB" id="A0A0A9FB90"/>
<evidence type="ECO:0000313" key="1">
    <source>
        <dbReference type="EMBL" id="JAE08484.1"/>
    </source>
</evidence>
<reference evidence="1" key="1">
    <citation type="submission" date="2014-09" db="EMBL/GenBank/DDBJ databases">
        <authorList>
            <person name="Magalhaes I.L.F."/>
            <person name="Oliveira U."/>
            <person name="Santos F.R."/>
            <person name="Vidigal T.H.D.A."/>
            <person name="Brescovit A.D."/>
            <person name="Santos A.J."/>
        </authorList>
    </citation>
    <scope>NUCLEOTIDE SEQUENCE</scope>
    <source>
        <tissue evidence="1">Shoot tissue taken approximately 20 cm above the soil surface</tissue>
    </source>
</reference>
<name>A0A0A9FB90_ARUDO</name>
<reference evidence="1" key="2">
    <citation type="journal article" date="2015" name="Data Brief">
        <title>Shoot transcriptome of the giant reed, Arundo donax.</title>
        <authorList>
            <person name="Barrero R.A."/>
            <person name="Guerrero F.D."/>
            <person name="Moolhuijzen P."/>
            <person name="Goolsby J.A."/>
            <person name="Tidwell J."/>
            <person name="Bellgard S.E."/>
            <person name="Bellgard M.I."/>
        </authorList>
    </citation>
    <scope>NUCLEOTIDE SEQUENCE</scope>
    <source>
        <tissue evidence="1">Shoot tissue taken approximately 20 cm above the soil surface</tissue>
    </source>
</reference>
<proteinExistence type="predicted"/>
<sequence>MEVMYKIYMPCFVLVMAQLVGVCYKAINCAYLYENVLLLPVGNV</sequence>
<accession>A0A0A9FB90</accession>
<dbReference type="EMBL" id="GBRH01189412">
    <property type="protein sequence ID" value="JAE08484.1"/>
    <property type="molecule type" value="Transcribed_RNA"/>
</dbReference>
<protein>
    <submittedName>
        <fullName evidence="1">Uncharacterized protein</fullName>
    </submittedName>
</protein>